<dbReference type="PANTHER" id="PTHR31446:SF29">
    <property type="entry name" value="ACID PHOSPHATASE_VANADIUM-DEPENDENT HALOPEROXIDASE-RELATED PROTEIN"/>
    <property type="match status" value="1"/>
</dbReference>
<keyword evidence="3" id="KW-1185">Reference proteome</keyword>
<dbReference type="Proteomes" id="UP000018680">
    <property type="component" value="Chromosome"/>
</dbReference>
<dbReference type="HOGENOM" id="CLU_073969_1_1_12"/>
<dbReference type="AlphaFoldDB" id="V5WJH0"/>
<dbReference type="InterPro" id="IPR003832">
    <property type="entry name" value="DUF212"/>
</dbReference>
<name>V5WJH0_9SPIO</name>
<keyword evidence="1" id="KW-1133">Transmembrane helix</keyword>
<reference evidence="2 3" key="1">
    <citation type="journal article" date="2015" name="Stand. Genomic Sci.">
        <title>Complete genome sequence and description of Salinispira pacifica gen. nov., sp. nov., a novel spirochaete isolated form a hypersaline microbial mat.</title>
        <authorList>
            <person name="Ben Hania W."/>
            <person name="Joseph M."/>
            <person name="Schumann P."/>
            <person name="Bunk B."/>
            <person name="Fiebig A."/>
            <person name="Sproer C."/>
            <person name="Klenk H.P."/>
            <person name="Fardeau M.L."/>
            <person name="Spring S."/>
        </authorList>
    </citation>
    <scope>NUCLEOTIDE SEQUENCE [LARGE SCALE GENOMIC DNA]</scope>
    <source>
        <strain evidence="2 3">L21-RPul-D2</strain>
    </source>
</reference>
<evidence type="ECO:0000313" key="3">
    <source>
        <dbReference type="Proteomes" id="UP000018680"/>
    </source>
</evidence>
<gene>
    <name evidence="2" type="ORF">L21SP2_2351</name>
</gene>
<evidence type="ECO:0000256" key="1">
    <source>
        <dbReference type="SAM" id="Phobius"/>
    </source>
</evidence>
<organism evidence="2 3">
    <name type="scientific">Salinispira pacifica</name>
    <dbReference type="NCBI Taxonomy" id="1307761"/>
    <lineage>
        <taxon>Bacteria</taxon>
        <taxon>Pseudomonadati</taxon>
        <taxon>Spirochaetota</taxon>
        <taxon>Spirochaetia</taxon>
        <taxon>Spirochaetales</taxon>
        <taxon>Spirochaetaceae</taxon>
        <taxon>Salinispira</taxon>
    </lineage>
</organism>
<dbReference type="EMBL" id="CP006939">
    <property type="protein sequence ID" value="AHC15704.1"/>
    <property type="molecule type" value="Genomic_DNA"/>
</dbReference>
<keyword evidence="1" id="KW-0812">Transmembrane</keyword>
<dbReference type="Pfam" id="PF02681">
    <property type="entry name" value="DUF212"/>
    <property type="match status" value="1"/>
</dbReference>
<dbReference type="KEGG" id="slr:L21SP2_2351"/>
<evidence type="ECO:0008006" key="4">
    <source>
        <dbReference type="Google" id="ProtNLM"/>
    </source>
</evidence>
<dbReference type="STRING" id="1307761.L21SP2_2351"/>
<protein>
    <recommendedName>
        <fullName evidence="4">Divergent PAP2 family protein</fullName>
    </recommendedName>
</protein>
<sequence length="145" mass="15922">MPIAFFTAVSVQLVCQLTKFIAYSIRDKKFTPSYLATAGGMPSAHSAFVSSLTTYVALAEGTSGPWFSVSLVFALIVMYDAFRLRGYVQRHAESINIIREELSSQLKDKIPRHSEMVGHSLMEVASGGILGAGWAWLIWHLLPGV</sequence>
<proteinExistence type="predicted"/>
<feature type="transmembrane region" description="Helical" evidence="1">
    <location>
        <begin position="64"/>
        <end position="82"/>
    </location>
</feature>
<feature type="transmembrane region" description="Helical" evidence="1">
    <location>
        <begin position="121"/>
        <end position="142"/>
    </location>
</feature>
<accession>V5WJH0</accession>
<dbReference type="eggNOG" id="COG1963">
    <property type="taxonomic scope" value="Bacteria"/>
</dbReference>
<evidence type="ECO:0000313" key="2">
    <source>
        <dbReference type="EMBL" id="AHC15704.1"/>
    </source>
</evidence>
<keyword evidence="1" id="KW-0472">Membrane</keyword>
<dbReference type="PANTHER" id="PTHR31446">
    <property type="entry name" value="ACID PHOSPHATASE/VANADIUM-DEPENDENT HALOPEROXIDASE-RELATED PROTEIN"/>
    <property type="match status" value="1"/>
</dbReference>